<gene>
    <name evidence="3" type="ORF">PATL70BA_2541</name>
</gene>
<dbReference type="AlphaFoldDB" id="A0A3P7S935"/>
<dbReference type="InterPro" id="IPR038587">
    <property type="entry name" value="Ribosomal_eL40_sf"/>
</dbReference>
<dbReference type="Pfam" id="PF13240">
    <property type="entry name" value="Zn_Ribbon_1"/>
    <property type="match status" value="1"/>
</dbReference>
<feature type="transmembrane region" description="Helical" evidence="1">
    <location>
        <begin position="82"/>
        <end position="101"/>
    </location>
</feature>
<keyword evidence="1" id="KW-0812">Transmembrane</keyword>
<evidence type="ECO:0000313" key="4">
    <source>
        <dbReference type="Proteomes" id="UP000279029"/>
    </source>
</evidence>
<name>A0A3P7S935_9FIRM</name>
<dbReference type="OrthoDB" id="1493699at2"/>
<reference evidence="3 4" key="1">
    <citation type="submission" date="2018-09" db="EMBL/GenBank/DDBJ databases">
        <authorList>
            <person name="Postec A."/>
        </authorList>
    </citation>
    <scope>NUCLEOTIDE SEQUENCE [LARGE SCALE GENOMIC DNA]</scope>
    <source>
        <strain evidence="3">70B-A</strain>
    </source>
</reference>
<keyword evidence="1" id="KW-0472">Membrane</keyword>
<dbReference type="Proteomes" id="UP000279029">
    <property type="component" value="Chromosome"/>
</dbReference>
<keyword evidence="1" id="KW-1133">Transmembrane helix</keyword>
<evidence type="ECO:0000256" key="1">
    <source>
        <dbReference type="SAM" id="Phobius"/>
    </source>
</evidence>
<dbReference type="RefSeq" id="WP_125137571.1">
    <property type="nucleotide sequence ID" value="NZ_LR130778.1"/>
</dbReference>
<evidence type="ECO:0000259" key="2">
    <source>
        <dbReference type="Pfam" id="PF13240"/>
    </source>
</evidence>
<protein>
    <recommendedName>
        <fullName evidence="2">Zinc-ribbon domain-containing protein</fullName>
    </recommendedName>
</protein>
<dbReference type="InterPro" id="IPR026870">
    <property type="entry name" value="Zinc_ribbon_dom"/>
</dbReference>
<organism evidence="3 4">
    <name type="scientific">Petrocella atlantisensis</name>
    <dbReference type="NCBI Taxonomy" id="2173034"/>
    <lineage>
        <taxon>Bacteria</taxon>
        <taxon>Bacillati</taxon>
        <taxon>Bacillota</taxon>
        <taxon>Clostridia</taxon>
        <taxon>Lachnospirales</taxon>
        <taxon>Vallitaleaceae</taxon>
        <taxon>Petrocella</taxon>
    </lineage>
</organism>
<proteinExistence type="predicted"/>
<evidence type="ECO:0000313" key="3">
    <source>
        <dbReference type="EMBL" id="VDN48439.1"/>
    </source>
</evidence>
<sequence length="217" mass="24788">MYCQNCGATLPDEAQYCNKCGSKQENRMVGYSPKIQDPAFLKYLKNSNRYAMIFAIIAAVIAVAAFTYYGETSSEMDNPESMFIGFGIGSMFLLIAIFQVVGKKKSKTWDGTVINKTVKKKQRRQNSGENDYYWVTYVEYDISIRDDRGKTHHIMSTDDATLYNYYTIGDRIRHHGGLNTYEKYDKSRDTIIFCNACASLNDIKNDTCFRCGCPLLK</sequence>
<dbReference type="Gene3D" id="4.10.1060.50">
    <property type="match status" value="1"/>
</dbReference>
<dbReference type="KEGG" id="cbar:PATL70BA_2541"/>
<keyword evidence="4" id="KW-1185">Reference proteome</keyword>
<accession>A0A3P7S935</accession>
<dbReference type="EMBL" id="LR130778">
    <property type="protein sequence ID" value="VDN48439.1"/>
    <property type="molecule type" value="Genomic_DNA"/>
</dbReference>
<feature type="domain" description="Zinc-ribbon" evidence="2">
    <location>
        <begin position="2"/>
        <end position="23"/>
    </location>
</feature>
<feature type="transmembrane region" description="Helical" evidence="1">
    <location>
        <begin position="50"/>
        <end position="70"/>
    </location>
</feature>